<evidence type="ECO:0000259" key="1">
    <source>
        <dbReference type="Pfam" id="PF01323"/>
    </source>
</evidence>
<dbReference type="Gene3D" id="3.40.30.10">
    <property type="entry name" value="Glutaredoxin"/>
    <property type="match status" value="1"/>
</dbReference>
<evidence type="ECO:0000313" key="3">
    <source>
        <dbReference type="Proteomes" id="UP000184295"/>
    </source>
</evidence>
<sequence>MTVIHSMRFGVNWDYRCPFARNIHEHLVTALKAGADWEVEFIPFSLTQVHIEEDEPSVWDDPTREKDLHAIATGLIVRRDYPEIFYDLHLDLFSARHDQAKDITDWNVVAEVLTKHGLDAAAIRKEIKDGDILKVFRSKHEESVEKYQVFGVPTFFINDTATFARVMTRPKGDSNTALATIEYVLDAIVNHSDFNEIKHTQIPR</sequence>
<dbReference type="InterPro" id="IPR036249">
    <property type="entry name" value="Thioredoxin-like_sf"/>
</dbReference>
<reference evidence="3" key="1">
    <citation type="submission" date="2016-11" db="EMBL/GenBank/DDBJ databases">
        <authorList>
            <person name="Varghese N."/>
            <person name="Submissions S."/>
        </authorList>
    </citation>
    <scope>NUCLEOTIDE SEQUENCE [LARGE SCALE GENOMIC DNA]</scope>
    <source>
        <strain evidence="3">DSM 19514</strain>
    </source>
</reference>
<feature type="domain" description="DSBA-like thioredoxin" evidence="1">
    <location>
        <begin position="91"/>
        <end position="162"/>
    </location>
</feature>
<dbReference type="OrthoDB" id="3568936at2"/>
<dbReference type="Pfam" id="PF01323">
    <property type="entry name" value="DSBA"/>
    <property type="match status" value="1"/>
</dbReference>
<protein>
    <submittedName>
        <fullName evidence="2">DSBA-like thioredoxin domain-containing protein</fullName>
    </submittedName>
</protein>
<name>A0A1M4W5Z9_9ACTN</name>
<keyword evidence="3" id="KW-1185">Reference proteome</keyword>
<dbReference type="InterPro" id="IPR001853">
    <property type="entry name" value="DSBA-like_thioredoxin_dom"/>
</dbReference>
<dbReference type="STRING" id="1121881.SAMN02745225_01565"/>
<dbReference type="Proteomes" id="UP000184295">
    <property type="component" value="Unassembled WGS sequence"/>
</dbReference>
<gene>
    <name evidence="2" type="ORF">SAMN02745225_01565</name>
</gene>
<organism evidence="2 3">
    <name type="scientific">Ferrithrix thermotolerans DSM 19514</name>
    <dbReference type="NCBI Taxonomy" id="1121881"/>
    <lineage>
        <taxon>Bacteria</taxon>
        <taxon>Bacillati</taxon>
        <taxon>Actinomycetota</taxon>
        <taxon>Acidimicrobiia</taxon>
        <taxon>Acidimicrobiales</taxon>
        <taxon>Acidimicrobiaceae</taxon>
        <taxon>Ferrithrix</taxon>
    </lineage>
</organism>
<dbReference type="GO" id="GO:0016491">
    <property type="term" value="F:oxidoreductase activity"/>
    <property type="evidence" value="ECO:0007669"/>
    <property type="project" value="InterPro"/>
</dbReference>
<accession>A0A1M4W5Z9</accession>
<evidence type="ECO:0000313" key="2">
    <source>
        <dbReference type="EMBL" id="SHE76704.1"/>
    </source>
</evidence>
<proteinExistence type="predicted"/>
<dbReference type="EMBL" id="FQUL01000022">
    <property type="protein sequence ID" value="SHE76704.1"/>
    <property type="molecule type" value="Genomic_DNA"/>
</dbReference>
<dbReference type="RefSeq" id="WP_084660322.1">
    <property type="nucleotide sequence ID" value="NZ_FQUL01000022.1"/>
</dbReference>
<dbReference type="SUPFAM" id="SSF52833">
    <property type="entry name" value="Thioredoxin-like"/>
    <property type="match status" value="1"/>
</dbReference>
<dbReference type="AlphaFoldDB" id="A0A1M4W5Z9"/>